<dbReference type="InterPro" id="IPR027417">
    <property type="entry name" value="P-loop_NTPase"/>
</dbReference>
<dbReference type="HOGENOM" id="CLU_031028_0_0_0"/>
<name>A0A0A7KN62_9DEIO</name>
<dbReference type="RefSeq" id="WP_039685766.1">
    <property type="nucleotide sequence ID" value="NZ_CP010028.1"/>
</dbReference>
<evidence type="ECO:0000313" key="1">
    <source>
        <dbReference type="EMBL" id="AIZ46098.1"/>
    </source>
</evidence>
<dbReference type="SUPFAM" id="SSF52540">
    <property type="entry name" value="P-loop containing nucleoside triphosphate hydrolases"/>
    <property type="match status" value="1"/>
</dbReference>
<dbReference type="PANTHER" id="PTHR30121:SF6">
    <property type="entry name" value="SLR6007 PROTEIN"/>
    <property type="match status" value="1"/>
</dbReference>
<dbReference type="InterPro" id="IPR051162">
    <property type="entry name" value="T4SS_component"/>
</dbReference>
<protein>
    <submittedName>
        <fullName evidence="1">ATPase</fullName>
    </submittedName>
</protein>
<gene>
    <name evidence="1" type="ORF">QR90_15030</name>
</gene>
<organism evidence="1 2">
    <name type="scientific">Deinococcus radiopugnans</name>
    <dbReference type="NCBI Taxonomy" id="57497"/>
    <lineage>
        <taxon>Bacteria</taxon>
        <taxon>Thermotogati</taxon>
        <taxon>Deinococcota</taxon>
        <taxon>Deinococci</taxon>
        <taxon>Deinococcales</taxon>
        <taxon>Deinococcaceae</taxon>
        <taxon>Deinococcus</taxon>
    </lineage>
</organism>
<sequence>MTGTSEARIGMVLGTEDVTPTVFWFAVSAGASVQLDDLVVVETLKPDGRPVRFYGLVDNVRKRHEGVAFESDVEDVVAGILPASVSYAARVLVTRVDPENFIPPQPGDTVRHARGDDLNMALSADKMGQASFPGGLLADGQPLPLNFRFVNGESGGHINISGISGVATKTSYALFLLHSIFRSGVMDRVAQESGGRMAGSSGGRAIIFNVKGEDLLFLDKPNSKVVRKEAEAGANKGFARDRYALLGLPMTPFRDTQFLAPPRAGMAGSAIVPHTDQRSEGVTPFVFTLREFCANRLLQYVFSDAGSSLNLGFVIGNIEEKLFRLAGAQTGSGTGLKVDDWQVELSETPPEDLEFGELGGVNLRTFDQLISYIEFKLLEDRDGEGDPKWVLKQAPGTLRAFTRRLRGVQKHLTPLIRGDLTEAEANRYRPNLLSGAQLSVVDIHNLSGPAQMFVVGVLLRQVFDHKEKYGRQDTVFVVLDELNKYAPRDDGSPIKDILLEIAERGRSLGIILIGAQQTASEVERRIVSNAAIRVVGRLDLAEAERPEYRFLPQSFRARAGILQPGTMLVSQPDVPNPVLVNYPFPAWATRGDEVDDLGGRDVVEVGDDWLR</sequence>
<proteinExistence type="predicted"/>
<dbReference type="PANTHER" id="PTHR30121">
    <property type="entry name" value="UNCHARACTERIZED PROTEIN YJGR-RELATED"/>
    <property type="match status" value="1"/>
</dbReference>
<dbReference type="EMBL" id="CP010028">
    <property type="protein sequence ID" value="AIZ46098.1"/>
    <property type="molecule type" value="Genomic_DNA"/>
</dbReference>
<dbReference type="KEGG" id="dsw:QR90_15030"/>
<evidence type="ECO:0000313" key="2">
    <source>
        <dbReference type="Proteomes" id="UP000030634"/>
    </source>
</evidence>
<dbReference type="STRING" id="1182571.QR90_15030"/>
<reference evidence="2" key="1">
    <citation type="submission" date="2014-11" db="EMBL/GenBank/DDBJ databases">
        <title>Hymenobacter sp. DG25B genome submission.</title>
        <authorList>
            <person name="Jung H.-Y."/>
            <person name="Kim M.K."/>
            <person name="Srinivasan S."/>
            <person name="Lim S."/>
        </authorList>
    </citation>
    <scope>NUCLEOTIDE SEQUENCE [LARGE SCALE GENOMIC DNA]</scope>
    <source>
        <strain evidence="2">DY59</strain>
    </source>
</reference>
<accession>A0A0A7KN62</accession>
<dbReference type="AlphaFoldDB" id="A0A0A7KN62"/>
<dbReference type="Proteomes" id="UP000030634">
    <property type="component" value="Chromosome"/>
</dbReference>
<dbReference type="Gene3D" id="3.40.50.300">
    <property type="entry name" value="P-loop containing nucleotide triphosphate hydrolases"/>
    <property type="match status" value="1"/>
</dbReference>